<dbReference type="EMBL" id="ADBJ01000062">
    <property type="protein sequence ID" value="EFA74641.1"/>
    <property type="molecule type" value="Genomic_DNA"/>
</dbReference>
<dbReference type="AlphaFoldDB" id="D3BV84"/>
<evidence type="ECO:0000313" key="4">
    <source>
        <dbReference type="Proteomes" id="UP000001396"/>
    </source>
</evidence>
<keyword evidence="2" id="KW-0472">Membrane</keyword>
<dbReference type="InParanoid" id="D3BV84"/>
<protein>
    <recommendedName>
        <fullName evidence="5">DUF202 domain-containing protein</fullName>
    </recommendedName>
</protein>
<keyword evidence="2" id="KW-1133">Transmembrane helix</keyword>
<sequence length="308" mass="34721">MELNNNTDNNNNNNTDNSNNNSNNNNNNNNNNNIDFENVDDDIDDYYYDNKDYESEIEIEYIYSDGDEEDASGRERELIGHFNNLNDEEFEELYNELLPELDPDFVSDLFASDNSEERQINEVVQDDINQLSSTNISPMLLRSSGRGLRASTTTTADTTTAPNSPSSLIEMKILSPLGLSRGVIPNRPQPTANAIEREHRQALKLPYFTPEDLYAADRLLAAYFRTGLALMTIGVGFGSRLGYSRHALFVSTFFFCFGIFAASLGSIRNFFIVKYLKLGYILPLFFTTFILVTLSLGLVGVSIWAILK</sequence>
<reference evidence="3 4" key="1">
    <citation type="journal article" date="2011" name="Genome Res.">
        <title>Phylogeny-wide analysis of social amoeba genomes highlights ancient origins for complex intercellular communication.</title>
        <authorList>
            <person name="Heidel A.J."/>
            <person name="Lawal H.M."/>
            <person name="Felder M."/>
            <person name="Schilde C."/>
            <person name="Helps N.R."/>
            <person name="Tunggal B."/>
            <person name="Rivero F."/>
            <person name="John U."/>
            <person name="Schleicher M."/>
            <person name="Eichinger L."/>
            <person name="Platzer M."/>
            <person name="Noegel A.A."/>
            <person name="Schaap P."/>
            <person name="Gloeckner G."/>
        </authorList>
    </citation>
    <scope>NUCLEOTIDE SEQUENCE [LARGE SCALE GENOMIC DNA]</scope>
    <source>
        <strain evidence="4">ATCC 26659 / Pp 5 / PN500</strain>
    </source>
</reference>
<keyword evidence="2" id="KW-0812">Transmembrane</keyword>
<dbReference type="Proteomes" id="UP000001396">
    <property type="component" value="Unassembled WGS sequence"/>
</dbReference>
<name>D3BV84_HETP5</name>
<evidence type="ECO:0000256" key="1">
    <source>
        <dbReference type="SAM" id="MobiDB-lite"/>
    </source>
</evidence>
<feature type="transmembrane region" description="Helical" evidence="2">
    <location>
        <begin position="247"/>
        <end position="267"/>
    </location>
</feature>
<keyword evidence="4" id="KW-1185">Reference proteome</keyword>
<comment type="caution">
    <text evidence="3">The sequence shown here is derived from an EMBL/GenBank/DDBJ whole genome shotgun (WGS) entry which is preliminary data.</text>
</comment>
<evidence type="ECO:0000256" key="2">
    <source>
        <dbReference type="SAM" id="Phobius"/>
    </source>
</evidence>
<evidence type="ECO:0008006" key="5">
    <source>
        <dbReference type="Google" id="ProtNLM"/>
    </source>
</evidence>
<accession>D3BV84</accession>
<feature type="transmembrane region" description="Helical" evidence="2">
    <location>
        <begin position="222"/>
        <end position="241"/>
    </location>
</feature>
<evidence type="ECO:0000313" key="3">
    <source>
        <dbReference type="EMBL" id="EFA74641.1"/>
    </source>
</evidence>
<feature type="compositionally biased region" description="Low complexity" evidence="1">
    <location>
        <begin position="1"/>
        <end position="33"/>
    </location>
</feature>
<feature type="transmembrane region" description="Helical" evidence="2">
    <location>
        <begin position="279"/>
        <end position="307"/>
    </location>
</feature>
<feature type="region of interest" description="Disordered" evidence="1">
    <location>
        <begin position="1"/>
        <end position="40"/>
    </location>
</feature>
<dbReference type="RefSeq" id="XP_020426775.1">
    <property type="nucleotide sequence ID" value="XM_020582359.1"/>
</dbReference>
<proteinExistence type="predicted"/>
<organism evidence="3 4">
    <name type="scientific">Heterostelium pallidum (strain ATCC 26659 / Pp 5 / PN500)</name>
    <name type="common">Cellular slime mold</name>
    <name type="synonym">Polysphondylium pallidum</name>
    <dbReference type="NCBI Taxonomy" id="670386"/>
    <lineage>
        <taxon>Eukaryota</taxon>
        <taxon>Amoebozoa</taxon>
        <taxon>Evosea</taxon>
        <taxon>Eumycetozoa</taxon>
        <taxon>Dictyostelia</taxon>
        <taxon>Acytosteliales</taxon>
        <taxon>Acytosteliaceae</taxon>
        <taxon>Heterostelium</taxon>
    </lineage>
</organism>
<dbReference type="GeneID" id="31367077"/>
<gene>
    <name evidence="3" type="ORF">PPL_11609</name>
</gene>